<dbReference type="InterPro" id="IPR002933">
    <property type="entry name" value="Peptidase_M20"/>
</dbReference>
<accession>A0A7W8UD45</accession>
<dbReference type="PANTHER" id="PTHR11014:SF63">
    <property type="entry name" value="METALLOPEPTIDASE, PUTATIVE (AFU_ORTHOLOGUE AFUA_6G09600)-RELATED"/>
    <property type="match status" value="1"/>
</dbReference>
<dbReference type="Pfam" id="PF07687">
    <property type="entry name" value="M20_dimer"/>
    <property type="match status" value="1"/>
</dbReference>
<dbReference type="GO" id="GO:0019877">
    <property type="term" value="P:diaminopimelate biosynthetic process"/>
    <property type="evidence" value="ECO:0007669"/>
    <property type="project" value="UniProtKB-ARBA"/>
</dbReference>
<protein>
    <submittedName>
        <fullName evidence="3">Amidohydrolase</fullName>
    </submittedName>
</protein>
<dbReference type="Pfam" id="PF01546">
    <property type="entry name" value="Peptidase_M20"/>
    <property type="match status" value="1"/>
</dbReference>
<dbReference type="InterPro" id="IPR017439">
    <property type="entry name" value="Amidohydrolase"/>
</dbReference>
<keyword evidence="4" id="KW-1185">Reference proteome</keyword>
<dbReference type="Gene3D" id="3.40.630.10">
    <property type="entry name" value="Zn peptidases"/>
    <property type="match status" value="1"/>
</dbReference>
<dbReference type="EMBL" id="JACHBK010000006">
    <property type="protein sequence ID" value="MBB5536292.1"/>
    <property type="molecule type" value="Genomic_DNA"/>
</dbReference>
<dbReference type="FunFam" id="3.30.70.360:FF:000001">
    <property type="entry name" value="N-acetyldiaminopimelate deacetylase"/>
    <property type="match status" value="1"/>
</dbReference>
<reference evidence="3 4" key="1">
    <citation type="submission" date="2020-08" db="EMBL/GenBank/DDBJ databases">
        <title>Genomic Encyclopedia of Type Strains, Phase IV (KMG-V): Genome sequencing to study the core and pangenomes of soil and plant-associated prokaryotes.</title>
        <authorList>
            <person name="Whitman W."/>
        </authorList>
    </citation>
    <scope>NUCLEOTIDE SEQUENCE [LARGE SCALE GENOMIC DNA]</scope>
    <source>
        <strain evidence="3 4">SEMIA 4084</strain>
    </source>
</reference>
<sequence>MHACGHDLHGSIALGVALAFHRMRERFSGRVRVFFQPAEEAEPLDGRTVAEHNLLDGFDAAIGFHVHTGIPAGSFGARAGAVTKSADQFAVELIGTMAHGATPDLGVDAIAMAGAFINEVQKVVSREMPVVDGAIVTIGTIHGGEATNIICPSVVMEGTIRTSSPERRELLVRRVRGVAEAVAAMHRGSAKFTVQAGEPPVVNDIAMVESFRRLVVQTLGQSKFAERSANSGSDDFGFYSSCVPSIYFWIGSQEPGNEAGVHTPTFGASDKILIPTAELASV</sequence>
<evidence type="ECO:0000313" key="3">
    <source>
        <dbReference type="EMBL" id="MBB5536292.1"/>
    </source>
</evidence>
<dbReference type="PANTHER" id="PTHR11014">
    <property type="entry name" value="PEPTIDASE M20 FAMILY MEMBER"/>
    <property type="match status" value="1"/>
</dbReference>
<dbReference type="AlphaFoldDB" id="A0A7W8UD45"/>
<dbReference type="RefSeq" id="WP_234913102.1">
    <property type="nucleotide sequence ID" value="NZ_JACHBK010000006.1"/>
</dbReference>
<evidence type="ECO:0000259" key="2">
    <source>
        <dbReference type="Pfam" id="PF07687"/>
    </source>
</evidence>
<keyword evidence="1 3" id="KW-0378">Hydrolase</keyword>
<dbReference type="Proteomes" id="UP000585507">
    <property type="component" value="Unassembled WGS sequence"/>
</dbReference>
<dbReference type="Gene3D" id="3.30.70.360">
    <property type="match status" value="1"/>
</dbReference>
<comment type="caution">
    <text evidence="3">The sequence shown here is derived from an EMBL/GenBank/DDBJ whole genome shotgun (WGS) entry which is preliminary data.</text>
</comment>
<dbReference type="NCBIfam" id="TIGR01891">
    <property type="entry name" value="amidohydrolases"/>
    <property type="match status" value="1"/>
</dbReference>
<name>A0A7W8UD45_9HYPH</name>
<dbReference type="SUPFAM" id="SSF55031">
    <property type="entry name" value="Bacterial exopeptidase dimerisation domain"/>
    <property type="match status" value="1"/>
</dbReference>
<dbReference type="GO" id="GO:0050118">
    <property type="term" value="F:N-acetyldiaminopimelate deacetylase activity"/>
    <property type="evidence" value="ECO:0007669"/>
    <property type="project" value="UniProtKB-ARBA"/>
</dbReference>
<proteinExistence type="predicted"/>
<dbReference type="InterPro" id="IPR011650">
    <property type="entry name" value="Peptidase_M20_dimer"/>
</dbReference>
<evidence type="ECO:0000313" key="4">
    <source>
        <dbReference type="Proteomes" id="UP000585507"/>
    </source>
</evidence>
<dbReference type="SUPFAM" id="SSF53187">
    <property type="entry name" value="Zn-dependent exopeptidases"/>
    <property type="match status" value="1"/>
</dbReference>
<dbReference type="InterPro" id="IPR036264">
    <property type="entry name" value="Bact_exopeptidase_dim_dom"/>
</dbReference>
<feature type="domain" description="Peptidase M20 dimerisation" evidence="2">
    <location>
        <begin position="84"/>
        <end position="183"/>
    </location>
</feature>
<evidence type="ECO:0000256" key="1">
    <source>
        <dbReference type="ARBA" id="ARBA00022801"/>
    </source>
</evidence>
<gene>
    <name evidence="3" type="ORF">GGD55_002999</name>
</gene>
<organism evidence="3 4">
    <name type="scientific">Rhizobium giardinii</name>
    <dbReference type="NCBI Taxonomy" id="56731"/>
    <lineage>
        <taxon>Bacteria</taxon>
        <taxon>Pseudomonadati</taxon>
        <taxon>Pseudomonadota</taxon>
        <taxon>Alphaproteobacteria</taxon>
        <taxon>Hyphomicrobiales</taxon>
        <taxon>Rhizobiaceae</taxon>
        <taxon>Rhizobium/Agrobacterium group</taxon>
        <taxon>Rhizobium</taxon>
    </lineage>
</organism>